<evidence type="ECO:0000313" key="2">
    <source>
        <dbReference type="Proteomes" id="UP000749293"/>
    </source>
</evidence>
<dbReference type="AlphaFoldDB" id="A0A9P4YZM5"/>
<dbReference type="EMBL" id="JAANYQ010000004">
    <property type="protein sequence ID" value="KAF4124704.1"/>
    <property type="molecule type" value="Genomic_DNA"/>
</dbReference>
<organism evidence="1 2">
    <name type="scientific">Geosmithia morbida</name>
    <dbReference type="NCBI Taxonomy" id="1094350"/>
    <lineage>
        <taxon>Eukaryota</taxon>
        <taxon>Fungi</taxon>
        <taxon>Dikarya</taxon>
        <taxon>Ascomycota</taxon>
        <taxon>Pezizomycotina</taxon>
        <taxon>Sordariomycetes</taxon>
        <taxon>Hypocreomycetidae</taxon>
        <taxon>Hypocreales</taxon>
        <taxon>Bionectriaceae</taxon>
        <taxon>Geosmithia</taxon>
    </lineage>
</organism>
<keyword evidence="2" id="KW-1185">Reference proteome</keyword>
<dbReference type="Proteomes" id="UP000749293">
    <property type="component" value="Unassembled WGS sequence"/>
</dbReference>
<dbReference type="RefSeq" id="XP_035323356.1">
    <property type="nucleotide sequence ID" value="XM_035467344.1"/>
</dbReference>
<gene>
    <name evidence="1" type="ORF">GMORB2_5370</name>
</gene>
<protein>
    <submittedName>
        <fullName evidence="1">Uncharacterized protein</fullName>
    </submittedName>
</protein>
<sequence>MITHTATLLSSLFAHRGPKTAHATLSHLSLATLG</sequence>
<comment type="caution">
    <text evidence="1">The sequence shown here is derived from an EMBL/GenBank/DDBJ whole genome shotgun (WGS) entry which is preliminary data.</text>
</comment>
<name>A0A9P4YZM5_9HYPO</name>
<accession>A0A9P4YZM5</accession>
<dbReference type="GeneID" id="55971598"/>
<reference evidence="1" key="1">
    <citation type="submission" date="2020-03" db="EMBL/GenBank/DDBJ databases">
        <title>Site-based positive gene gene selection in Geosmithia morbida across the United States reveals a broad range of putative effectors and factors for local host and environmental adapation.</title>
        <authorList>
            <person name="Onufrak A."/>
            <person name="Murdoch R.W."/>
            <person name="Gazis R."/>
            <person name="Huff M."/>
            <person name="Staton M."/>
            <person name="Klingeman W."/>
            <person name="Hadziabdic D."/>
        </authorList>
    </citation>
    <scope>NUCLEOTIDE SEQUENCE</scope>
    <source>
        <strain evidence="1">1262</strain>
    </source>
</reference>
<proteinExistence type="predicted"/>
<evidence type="ECO:0000313" key="1">
    <source>
        <dbReference type="EMBL" id="KAF4124704.1"/>
    </source>
</evidence>